<dbReference type="InterPro" id="IPR039422">
    <property type="entry name" value="MarR/SlyA-like"/>
</dbReference>
<dbReference type="PANTHER" id="PTHR33164">
    <property type="entry name" value="TRANSCRIPTIONAL REGULATOR, MARR FAMILY"/>
    <property type="match status" value="1"/>
</dbReference>
<comment type="caution">
    <text evidence="2">The sequence shown here is derived from an EMBL/GenBank/DDBJ whole genome shotgun (WGS) entry which is preliminary data.</text>
</comment>
<name>A0A640VUV3_9RHOB</name>
<proteinExistence type="predicted"/>
<dbReference type="AlphaFoldDB" id="A0A640VUV3"/>
<evidence type="ECO:0000313" key="2">
    <source>
        <dbReference type="EMBL" id="GFE51374.1"/>
    </source>
</evidence>
<dbReference type="InterPro" id="IPR036388">
    <property type="entry name" value="WH-like_DNA-bd_sf"/>
</dbReference>
<dbReference type="GO" id="GO:0003700">
    <property type="term" value="F:DNA-binding transcription factor activity"/>
    <property type="evidence" value="ECO:0007669"/>
    <property type="project" value="InterPro"/>
</dbReference>
<accession>A0A640VUV3</accession>
<dbReference type="EMBL" id="BLIV01000006">
    <property type="protein sequence ID" value="GFE51374.1"/>
    <property type="molecule type" value="Genomic_DNA"/>
</dbReference>
<reference evidence="2 3" key="1">
    <citation type="submission" date="2019-12" db="EMBL/GenBank/DDBJ databases">
        <title>Roseobacter cerasinus sp. nov., isolated from seawater around aquaculture.</title>
        <authorList>
            <person name="Muramatsu S."/>
            <person name="Takabe Y."/>
            <person name="Mori K."/>
            <person name="Takaichi S."/>
            <person name="Hanada S."/>
        </authorList>
    </citation>
    <scope>NUCLEOTIDE SEQUENCE [LARGE SCALE GENOMIC DNA]</scope>
    <source>
        <strain evidence="2 3">AI77</strain>
    </source>
</reference>
<feature type="domain" description="HTH marR-type" evidence="1">
    <location>
        <begin position="19"/>
        <end position="153"/>
    </location>
</feature>
<dbReference type="SMART" id="SM00347">
    <property type="entry name" value="HTH_MARR"/>
    <property type="match status" value="1"/>
</dbReference>
<evidence type="ECO:0000259" key="1">
    <source>
        <dbReference type="PROSITE" id="PS50995"/>
    </source>
</evidence>
<dbReference type="GO" id="GO:0006950">
    <property type="term" value="P:response to stress"/>
    <property type="evidence" value="ECO:0007669"/>
    <property type="project" value="TreeGrafter"/>
</dbReference>
<keyword evidence="3" id="KW-1185">Reference proteome</keyword>
<dbReference type="Proteomes" id="UP000436522">
    <property type="component" value="Unassembled WGS sequence"/>
</dbReference>
<dbReference type="Gene3D" id="1.10.10.10">
    <property type="entry name" value="Winged helix-like DNA-binding domain superfamily/Winged helix DNA-binding domain"/>
    <property type="match status" value="1"/>
</dbReference>
<dbReference type="PANTHER" id="PTHR33164:SF43">
    <property type="entry name" value="HTH-TYPE TRANSCRIPTIONAL REPRESSOR YETL"/>
    <property type="match status" value="1"/>
</dbReference>
<dbReference type="InterPro" id="IPR000835">
    <property type="entry name" value="HTH_MarR-typ"/>
</dbReference>
<organism evidence="2 3">
    <name type="scientific">Roseobacter cerasinus</name>
    <dbReference type="NCBI Taxonomy" id="2602289"/>
    <lineage>
        <taxon>Bacteria</taxon>
        <taxon>Pseudomonadati</taxon>
        <taxon>Pseudomonadota</taxon>
        <taxon>Alphaproteobacteria</taxon>
        <taxon>Rhodobacterales</taxon>
        <taxon>Roseobacteraceae</taxon>
        <taxon>Roseobacter</taxon>
    </lineage>
</organism>
<protein>
    <submittedName>
        <fullName evidence="2">MarR family transcriptional regulator</fullName>
    </submittedName>
</protein>
<dbReference type="RefSeq" id="WP_238840991.1">
    <property type="nucleotide sequence ID" value="NZ_BLIV01000006.1"/>
</dbReference>
<dbReference type="PRINTS" id="PR00598">
    <property type="entry name" value="HTHMARR"/>
</dbReference>
<gene>
    <name evidence="2" type="ORF">So717_31270</name>
</gene>
<evidence type="ECO:0000313" key="3">
    <source>
        <dbReference type="Proteomes" id="UP000436522"/>
    </source>
</evidence>
<sequence>MKQVSPDTTPKTGPASKERLRLWLRLLGAARQVEAELRERLRTEFDTTLPRFDVMAALSRHEQGLKMSELSGVLRVSNGNVTGIVDRLTEDGLMLRIAVPGDRRASRVRLTQKGQEEFARQAQAHEGWVNELLGGFSVEEAVALSARFDDLKNGPET</sequence>
<dbReference type="SUPFAM" id="SSF46785">
    <property type="entry name" value="Winged helix' DNA-binding domain"/>
    <property type="match status" value="1"/>
</dbReference>
<dbReference type="PROSITE" id="PS50995">
    <property type="entry name" value="HTH_MARR_2"/>
    <property type="match status" value="1"/>
</dbReference>
<dbReference type="Pfam" id="PF01047">
    <property type="entry name" value="MarR"/>
    <property type="match status" value="1"/>
</dbReference>
<dbReference type="InterPro" id="IPR036390">
    <property type="entry name" value="WH_DNA-bd_sf"/>
</dbReference>